<accession>A0A1I7GPS5</accession>
<dbReference type="InterPro" id="IPR007372">
    <property type="entry name" value="Lipid/polyisoprenoid-bd_YceI"/>
</dbReference>
<dbReference type="InterPro" id="IPR036761">
    <property type="entry name" value="TTHA0802/YceI-like_sf"/>
</dbReference>
<dbReference type="RefSeq" id="WP_093554430.1">
    <property type="nucleotide sequence ID" value="NZ_FPBO01000004.1"/>
</dbReference>
<feature type="signal peptide" evidence="1">
    <location>
        <begin position="1"/>
        <end position="19"/>
    </location>
</feature>
<sequence length="188" mass="20094">MKKILALLIAAGVSLSAAAAPETYVIDGTHTFPRFEYSHFGFSTQLSRFDTTTGKIVIDKAAKTGSVDVTIDAKSVNTGYATFNNHIQGADFLDTAKYPTITYKSTKLNFNGDALASVDGNLTIKGVTKPVTLTVTSFKCMPHPMLKKEACGANAVAKILRSDFNAGKYAPNVGDEVTLTFAVESIKE</sequence>
<protein>
    <submittedName>
        <fullName evidence="3">Polyisoprenoid-binding protein YceI</fullName>
    </submittedName>
</protein>
<keyword evidence="4" id="KW-1185">Reference proteome</keyword>
<dbReference type="Proteomes" id="UP000199391">
    <property type="component" value="Unassembled WGS sequence"/>
</dbReference>
<keyword evidence="1" id="KW-0732">Signal</keyword>
<dbReference type="STRING" id="1035707.SAMN05216552_100416"/>
<name>A0A1I7GPS5_9BURK</name>
<feature type="chain" id="PRO_5011499658" evidence="1">
    <location>
        <begin position="20"/>
        <end position="188"/>
    </location>
</feature>
<dbReference type="PANTHER" id="PTHR34406:SF2">
    <property type="entry name" value="PERIPLASMIC PROTEIN"/>
    <property type="match status" value="1"/>
</dbReference>
<proteinExistence type="predicted"/>
<dbReference type="PANTHER" id="PTHR34406">
    <property type="entry name" value="PROTEIN YCEI"/>
    <property type="match status" value="1"/>
</dbReference>
<evidence type="ECO:0000259" key="2">
    <source>
        <dbReference type="SMART" id="SM00867"/>
    </source>
</evidence>
<organism evidence="3 4">
    <name type="scientific">Pseudoduganella namucuonensis</name>
    <dbReference type="NCBI Taxonomy" id="1035707"/>
    <lineage>
        <taxon>Bacteria</taxon>
        <taxon>Pseudomonadati</taxon>
        <taxon>Pseudomonadota</taxon>
        <taxon>Betaproteobacteria</taxon>
        <taxon>Burkholderiales</taxon>
        <taxon>Oxalobacteraceae</taxon>
        <taxon>Telluria group</taxon>
        <taxon>Pseudoduganella</taxon>
    </lineage>
</organism>
<evidence type="ECO:0000313" key="4">
    <source>
        <dbReference type="Proteomes" id="UP000199391"/>
    </source>
</evidence>
<dbReference type="SMART" id="SM00867">
    <property type="entry name" value="YceI"/>
    <property type="match status" value="1"/>
</dbReference>
<dbReference type="AlphaFoldDB" id="A0A1I7GPS5"/>
<dbReference type="SUPFAM" id="SSF101874">
    <property type="entry name" value="YceI-like"/>
    <property type="match status" value="1"/>
</dbReference>
<evidence type="ECO:0000256" key="1">
    <source>
        <dbReference type="SAM" id="SignalP"/>
    </source>
</evidence>
<dbReference type="Gene3D" id="2.40.128.110">
    <property type="entry name" value="Lipid/polyisoprenoid-binding, YceI-like"/>
    <property type="match status" value="1"/>
</dbReference>
<gene>
    <name evidence="3" type="ORF">SAMN05216552_100416</name>
</gene>
<dbReference type="OrthoDB" id="9811006at2"/>
<reference evidence="4" key="1">
    <citation type="submission" date="2016-10" db="EMBL/GenBank/DDBJ databases">
        <authorList>
            <person name="Varghese N."/>
            <person name="Submissions S."/>
        </authorList>
    </citation>
    <scope>NUCLEOTIDE SEQUENCE [LARGE SCALE GENOMIC DNA]</scope>
    <source>
        <strain evidence="4">CGMCC 1.11014</strain>
    </source>
</reference>
<feature type="domain" description="Lipid/polyisoprenoid-binding YceI-like" evidence="2">
    <location>
        <begin position="23"/>
        <end position="186"/>
    </location>
</feature>
<dbReference type="Pfam" id="PF04264">
    <property type="entry name" value="YceI"/>
    <property type="match status" value="1"/>
</dbReference>
<dbReference type="EMBL" id="FPBO01000004">
    <property type="protein sequence ID" value="SFU50409.1"/>
    <property type="molecule type" value="Genomic_DNA"/>
</dbReference>
<evidence type="ECO:0000313" key="3">
    <source>
        <dbReference type="EMBL" id="SFU50409.1"/>
    </source>
</evidence>